<dbReference type="SUPFAM" id="SSF50475">
    <property type="entry name" value="FMN-binding split barrel"/>
    <property type="match status" value="1"/>
</dbReference>
<comment type="cofactor">
    <cofactor evidence="1">
        <name>FMN</name>
        <dbReference type="ChEBI" id="CHEBI:58210"/>
    </cofactor>
</comment>
<dbReference type="Proteomes" id="UP000030678">
    <property type="component" value="Unassembled WGS sequence"/>
</dbReference>
<accession>V9D4B6</accession>
<keyword evidence="2" id="KW-0285">Flavoprotein</keyword>
<dbReference type="SMART" id="SM00903">
    <property type="entry name" value="Flavin_Reduct"/>
    <property type="match status" value="1"/>
</dbReference>
<dbReference type="InterPro" id="IPR002563">
    <property type="entry name" value="Flavin_Rdtase-like_dom"/>
</dbReference>
<dbReference type="EMBL" id="KB822706">
    <property type="protein sequence ID" value="ETI21749.1"/>
    <property type="molecule type" value="Genomic_DNA"/>
</dbReference>
<dbReference type="GO" id="GO:0010181">
    <property type="term" value="F:FMN binding"/>
    <property type="evidence" value="ECO:0007669"/>
    <property type="project" value="InterPro"/>
</dbReference>
<evidence type="ECO:0000256" key="2">
    <source>
        <dbReference type="ARBA" id="ARBA00022630"/>
    </source>
</evidence>
<protein>
    <recommendedName>
        <fullName evidence="6">Flavin reductase like domain-containing protein</fullName>
    </recommendedName>
</protein>
<dbReference type="RefSeq" id="XP_008728366.1">
    <property type="nucleotide sequence ID" value="XM_008730144.1"/>
</dbReference>
<dbReference type="GeneID" id="19984311"/>
<keyword evidence="3" id="KW-0288">FMN</keyword>
<dbReference type="PANTHER" id="PTHR33798:SF5">
    <property type="entry name" value="FLAVIN REDUCTASE LIKE DOMAIN-CONTAINING PROTEIN"/>
    <property type="match status" value="1"/>
</dbReference>
<evidence type="ECO:0000313" key="8">
    <source>
        <dbReference type="Proteomes" id="UP000030678"/>
    </source>
</evidence>
<dbReference type="PANTHER" id="PTHR33798">
    <property type="entry name" value="FLAVOPROTEIN OXYGENASE"/>
    <property type="match status" value="1"/>
</dbReference>
<evidence type="ECO:0000256" key="3">
    <source>
        <dbReference type="ARBA" id="ARBA00022643"/>
    </source>
</evidence>
<dbReference type="AlphaFoldDB" id="V9D4B6"/>
<comment type="similarity">
    <text evidence="4">Belongs to the flavoredoxin family.</text>
</comment>
<feature type="region of interest" description="Disordered" evidence="5">
    <location>
        <begin position="1"/>
        <end position="26"/>
    </location>
</feature>
<reference evidence="7 8" key="1">
    <citation type="submission" date="2013-03" db="EMBL/GenBank/DDBJ databases">
        <title>The Genome Sequence of Cladophialophora carrionii CBS 160.54.</title>
        <authorList>
            <consortium name="The Broad Institute Genomics Platform"/>
            <person name="Cuomo C."/>
            <person name="de Hoog S."/>
            <person name="Gorbushina A."/>
            <person name="Walker B."/>
            <person name="Young S.K."/>
            <person name="Zeng Q."/>
            <person name="Gargeya S."/>
            <person name="Fitzgerald M."/>
            <person name="Haas B."/>
            <person name="Abouelleil A."/>
            <person name="Allen A.W."/>
            <person name="Alvarado L."/>
            <person name="Arachchi H.M."/>
            <person name="Berlin A.M."/>
            <person name="Chapman S.B."/>
            <person name="Gainer-Dewar J."/>
            <person name="Goldberg J."/>
            <person name="Griggs A."/>
            <person name="Gujja S."/>
            <person name="Hansen M."/>
            <person name="Howarth C."/>
            <person name="Imamovic A."/>
            <person name="Ireland A."/>
            <person name="Larimer J."/>
            <person name="McCowan C."/>
            <person name="Murphy C."/>
            <person name="Pearson M."/>
            <person name="Poon T.W."/>
            <person name="Priest M."/>
            <person name="Roberts A."/>
            <person name="Saif S."/>
            <person name="Shea T."/>
            <person name="Sisk P."/>
            <person name="Sykes S."/>
            <person name="Wortman J."/>
            <person name="Nusbaum C."/>
            <person name="Birren B."/>
        </authorList>
    </citation>
    <scope>NUCLEOTIDE SEQUENCE [LARGE SCALE GENOMIC DNA]</scope>
    <source>
        <strain evidence="7 8">CBS 160.54</strain>
    </source>
</reference>
<evidence type="ECO:0000256" key="1">
    <source>
        <dbReference type="ARBA" id="ARBA00001917"/>
    </source>
</evidence>
<evidence type="ECO:0000259" key="6">
    <source>
        <dbReference type="SMART" id="SM00903"/>
    </source>
</evidence>
<dbReference type="Gene3D" id="2.30.110.10">
    <property type="entry name" value="Electron Transport, Fmn-binding Protein, Chain A"/>
    <property type="match status" value="1"/>
</dbReference>
<gene>
    <name evidence="7" type="ORF">G647_05818</name>
</gene>
<name>V9D4B6_9EURO</name>
<evidence type="ECO:0000313" key="7">
    <source>
        <dbReference type="EMBL" id="ETI21749.1"/>
    </source>
</evidence>
<dbReference type="VEuPathDB" id="FungiDB:G647_05818"/>
<dbReference type="HOGENOM" id="CLU_059021_3_0_1"/>
<feature type="domain" description="Flavin reductase like" evidence="6">
    <location>
        <begin position="89"/>
        <end position="249"/>
    </location>
</feature>
<sequence length="302" mass="33237">MATERQQKETVDRRKARKADFKKAEASRPLWDDVAPVVVQTPAPDWTFGAGPNHTHAQTSASATTAKHIAIDPYAPDRSLLDNYKLLVSGVVPRPIAFISTRSRDGKSENLAPMSYFQLVNVDPPILVVGLMSPMARAKDTLLNLLETRECVINVVSEGIIEAVNATSIDAPYGVSEWEIAGLTPVYDCHTVSCARVRESVFSMEARLESVREFSSRSKPGTKAGTLETLEVTYFWAREDALNEGRNELDLAVLRPMSRLGGMAFGRTTQVIELMRPDFDTDLEGLGGLEKLREANKARTGS</sequence>
<dbReference type="InterPro" id="IPR012349">
    <property type="entry name" value="Split_barrel_FMN-bd"/>
</dbReference>
<proteinExistence type="inferred from homology"/>
<organism evidence="7 8">
    <name type="scientific">Cladophialophora carrionii CBS 160.54</name>
    <dbReference type="NCBI Taxonomy" id="1279043"/>
    <lineage>
        <taxon>Eukaryota</taxon>
        <taxon>Fungi</taxon>
        <taxon>Dikarya</taxon>
        <taxon>Ascomycota</taxon>
        <taxon>Pezizomycotina</taxon>
        <taxon>Eurotiomycetes</taxon>
        <taxon>Chaetothyriomycetidae</taxon>
        <taxon>Chaetothyriales</taxon>
        <taxon>Herpotrichiellaceae</taxon>
        <taxon>Cladophialophora</taxon>
    </lineage>
</organism>
<dbReference type="Pfam" id="PF01613">
    <property type="entry name" value="Flavin_Reduct"/>
    <property type="match status" value="1"/>
</dbReference>
<evidence type="ECO:0000256" key="4">
    <source>
        <dbReference type="ARBA" id="ARBA00038054"/>
    </source>
</evidence>
<evidence type="ECO:0000256" key="5">
    <source>
        <dbReference type="SAM" id="MobiDB-lite"/>
    </source>
</evidence>